<proteinExistence type="inferred from homology"/>
<dbReference type="InterPro" id="IPR041522">
    <property type="entry name" value="CdaR_GGDEF"/>
</dbReference>
<gene>
    <name evidence="4" type="ORF">GCM10017577_50420</name>
</gene>
<dbReference type="Proteomes" id="UP001143463">
    <property type="component" value="Unassembled WGS sequence"/>
</dbReference>
<evidence type="ECO:0000313" key="5">
    <source>
        <dbReference type="Proteomes" id="UP001143463"/>
    </source>
</evidence>
<name>A0A9W6L6C2_9PSEU</name>
<reference evidence="4" key="1">
    <citation type="journal article" date="2014" name="Int. J. Syst. Evol. Microbiol.">
        <title>Complete genome sequence of Corynebacterium casei LMG S-19264T (=DSM 44701T), isolated from a smear-ripened cheese.</title>
        <authorList>
            <consortium name="US DOE Joint Genome Institute (JGI-PGF)"/>
            <person name="Walter F."/>
            <person name="Albersmeier A."/>
            <person name="Kalinowski J."/>
            <person name="Ruckert C."/>
        </authorList>
    </citation>
    <scope>NUCLEOTIDE SEQUENCE</scope>
    <source>
        <strain evidence="4">VKM Ac-1069</strain>
    </source>
</reference>
<reference evidence="4" key="2">
    <citation type="submission" date="2023-01" db="EMBL/GenBank/DDBJ databases">
        <authorList>
            <person name="Sun Q."/>
            <person name="Evtushenko L."/>
        </authorList>
    </citation>
    <scope>NUCLEOTIDE SEQUENCE</scope>
    <source>
        <strain evidence="4">VKM Ac-1069</strain>
    </source>
</reference>
<dbReference type="Pfam" id="PF13556">
    <property type="entry name" value="HTH_30"/>
    <property type="match status" value="1"/>
</dbReference>
<evidence type="ECO:0000313" key="4">
    <source>
        <dbReference type="EMBL" id="GLL13897.1"/>
    </source>
</evidence>
<dbReference type="PANTHER" id="PTHR33744:SF7">
    <property type="entry name" value="PUCR FAMILY TRANSCRIPTIONAL REGULATOR"/>
    <property type="match status" value="1"/>
</dbReference>
<protein>
    <submittedName>
        <fullName evidence="4">Uncharacterized protein</fullName>
    </submittedName>
</protein>
<comment type="similarity">
    <text evidence="1">Belongs to the CdaR family.</text>
</comment>
<feature type="domain" description="PucR C-terminal helix-turn-helix" evidence="2">
    <location>
        <begin position="504"/>
        <end position="562"/>
    </location>
</feature>
<comment type="caution">
    <text evidence="4">The sequence shown here is derived from an EMBL/GenBank/DDBJ whole genome shotgun (WGS) entry which is preliminary data.</text>
</comment>
<accession>A0A9W6L6C2</accession>
<dbReference type="InterPro" id="IPR025736">
    <property type="entry name" value="PucR_C-HTH_dom"/>
</dbReference>
<dbReference type="InterPro" id="IPR042070">
    <property type="entry name" value="PucR_C-HTH_sf"/>
</dbReference>
<dbReference type="RefSeq" id="WP_037038563.1">
    <property type="nucleotide sequence ID" value="NZ_BAAAUZ010000037.1"/>
</dbReference>
<dbReference type="InterPro" id="IPR051448">
    <property type="entry name" value="CdaR-like_regulators"/>
</dbReference>
<evidence type="ECO:0000256" key="1">
    <source>
        <dbReference type="ARBA" id="ARBA00006754"/>
    </source>
</evidence>
<organism evidence="4 5">
    <name type="scientific">Pseudonocardia halophobica</name>
    <dbReference type="NCBI Taxonomy" id="29401"/>
    <lineage>
        <taxon>Bacteria</taxon>
        <taxon>Bacillati</taxon>
        <taxon>Actinomycetota</taxon>
        <taxon>Actinomycetes</taxon>
        <taxon>Pseudonocardiales</taxon>
        <taxon>Pseudonocardiaceae</taxon>
        <taxon>Pseudonocardia</taxon>
    </lineage>
</organism>
<dbReference type="Gene3D" id="1.10.10.2840">
    <property type="entry name" value="PucR C-terminal helix-turn-helix domain"/>
    <property type="match status" value="1"/>
</dbReference>
<dbReference type="AlphaFoldDB" id="A0A9W6L6C2"/>
<dbReference type="EMBL" id="BSFQ01000026">
    <property type="protein sequence ID" value="GLL13897.1"/>
    <property type="molecule type" value="Genomic_DNA"/>
</dbReference>
<keyword evidence="5" id="KW-1185">Reference proteome</keyword>
<dbReference type="PANTHER" id="PTHR33744">
    <property type="entry name" value="CARBOHYDRATE DIACID REGULATOR"/>
    <property type="match status" value="1"/>
</dbReference>
<dbReference type="Pfam" id="PF17853">
    <property type="entry name" value="GGDEF_2"/>
    <property type="match status" value="1"/>
</dbReference>
<evidence type="ECO:0000259" key="2">
    <source>
        <dbReference type="Pfam" id="PF13556"/>
    </source>
</evidence>
<feature type="domain" description="CdaR GGDEF-like" evidence="3">
    <location>
        <begin position="329"/>
        <end position="451"/>
    </location>
</feature>
<evidence type="ECO:0000259" key="3">
    <source>
        <dbReference type="Pfam" id="PF17853"/>
    </source>
</evidence>
<sequence>MPCCRSDRALRRENANLRRLVALSSALTELLDEDEIVDRAMAAVAALTSCSPVATLLDEGRGGARSPDGHRVDRPDLAARLAELGDADGDVAAQAGTGWARAFALRALDAHEGHLVVACDDMPPREHLDVLRMLVQQTNLALGTARLRGREHAAAREMRRANASLAEANAGLTAAVTDLRRRRDAQERLAAAVAAESGEAGIAAEVHRLTGLPVAVEDAVGGLRAWAGPGRPEQPCRAERRRRAALLDAACRSPAPVRDRDRLVAVARPRDEVLGVLALVDPGCDAGEYEAFVLQHGALMLTVELSHQRNLVETELRLRRDLVDDLLAGTDDAGARARAEALGHDLTGPHRVLVLRWPAQEGLVGAVEQATRAALGGTALLTRRPDGLVLVAPEPEEPNGRCPWEELHRAVTDRLPAGAGSGAGAIGVGAVCRDPAGLARSFLEAQRALTVRLGSGRPSGVTRYEDLGIYRVLTVDGDDGEVRGYVREWLGPLLDYDSTNGAELVRTVWQYLEQGGNYDATARALLIHRSTLRYRLRRIREISGLDLGAVDTRLNLHVAARAWHLLHGVV</sequence>